<dbReference type="SUPFAM" id="SSF52266">
    <property type="entry name" value="SGNH hydrolase"/>
    <property type="match status" value="1"/>
</dbReference>
<organism evidence="2 3">
    <name type="scientific">Candidatus Scatomorpha intestinigallinarum</name>
    <dbReference type="NCBI Taxonomy" id="2840923"/>
    <lineage>
        <taxon>Bacteria</taxon>
        <taxon>Bacillati</taxon>
        <taxon>Bacillota</taxon>
        <taxon>Clostridia</taxon>
        <taxon>Eubacteriales</taxon>
        <taxon>Candidatus Scatomorpha</taxon>
    </lineage>
</organism>
<dbReference type="InterPro" id="IPR013830">
    <property type="entry name" value="SGNH_hydro"/>
</dbReference>
<feature type="domain" description="SGNH hydrolase-type esterase" evidence="1">
    <location>
        <begin position="8"/>
        <end position="194"/>
    </location>
</feature>
<accession>A0A9D1DKD7</accession>
<dbReference type="Proteomes" id="UP000824238">
    <property type="component" value="Unassembled WGS sequence"/>
</dbReference>
<sequence>MNRKHIICFGDSNTHGYCGDAADFDGVPQPGGAMRFSEASRWTRLVQAALGEEYLIIEEGLNGRTTVFEDPFRNGITGAGYIWPCLMSHKPVDLLILMLGTNDAKEWYGASPERICAGMEYLVCRAQNTPCWTKKGPNILVVAPPPIAAGFEDTESFAEFGPEARGKTLALAPLYEKAAHRLGCAFFDAGPVSEINRVDCVHMTRRGCRSLAAALVEIIPGLCV</sequence>
<dbReference type="EMBL" id="DVHH01000062">
    <property type="protein sequence ID" value="HIR54421.1"/>
    <property type="molecule type" value="Genomic_DNA"/>
</dbReference>
<evidence type="ECO:0000313" key="2">
    <source>
        <dbReference type="EMBL" id="HIR54421.1"/>
    </source>
</evidence>
<proteinExistence type="predicted"/>
<comment type="caution">
    <text evidence="2">The sequence shown here is derived from an EMBL/GenBank/DDBJ whole genome shotgun (WGS) entry which is preliminary data.</text>
</comment>
<name>A0A9D1DKD7_9FIRM</name>
<evidence type="ECO:0000313" key="3">
    <source>
        <dbReference type="Proteomes" id="UP000824238"/>
    </source>
</evidence>
<dbReference type="InterPro" id="IPR036514">
    <property type="entry name" value="SGNH_hydro_sf"/>
</dbReference>
<protein>
    <submittedName>
        <fullName evidence="2">Lipolytic enzyme, G-D-S-L</fullName>
    </submittedName>
</protein>
<reference evidence="2" key="2">
    <citation type="journal article" date="2021" name="PeerJ">
        <title>Extensive microbial diversity within the chicken gut microbiome revealed by metagenomics and culture.</title>
        <authorList>
            <person name="Gilroy R."/>
            <person name="Ravi A."/>
            <person name="Getino M."/>
            <person name="Pursley I."/>
            <person name="Horton D.L."/>
            <person name="Alikhan N.F."/>
            <person name="Baker D."/>
            <person name="Gharbi K."/>
            <person name="Hall N."/>
            <person name="Watson M."/>
            <person name="Adriaenssens E.M."/>
            <person name="Foster-Nyarko E."/>
            <person name="Jarju S."/>
            <person name="Secka A."/>
            <person name="Antonio M."/>
            <person name="Oren A."/>
            <person name="Chaudhuri R.R."/>
            <person name="La Ragione R."/>
            <person name="Hildebrand F."/>
            <person name="Pallen M.J."/>
        </authorList>
    </citation>
    <scope>NUCLEOTIDE SEQUENCE</scope>
    <source>
        <strain evidence="2">ChiGjej3B3-7149</strain>
    </source>
</reference>
<reference evidence="2" key="1">
    <citation type="submission" date="2020-10" db="EMBL/GenBank/DDBJ databases">
        <authorList>
            <person name="Gilroy R."/>
        </authorList>
    </citation>
    <scope>NUCLEOTIDE SEQUENCE</scope>
    <source>
        <strain evidence="2">ChiGjej3B3-7149</strain>
    </source>
</reference>
<dbReference type="Pfam" id="PF13472">
    <property type="entry name" value="Lipase_GDSL_2"/>
    <property type="match status" value="1"/>
</dbReference>
<gene>
    <name evidence="2" type="ORF">IAD36_02315</name>
</gene>
<dbReference type="Gene3D" id="3.40.50.1110">
    <property type="entry name" value="SGNH hydrolase"/>
    <property type="match status" value="1"/>
</dbReference>
<dbReference type="AlphaFoldDB" id="A0A9D1DKD7"/>
<evidence type="ECO:0000259" key="1">
    <source>
        <dbReference type="Pfam" id="PF13472"/>
    </source>
</evidence>